<evidence type="ECO:0000256" key="2">
    <source>
        <dbReference type="ARBA" id="ARBA00023043"/>
    </source>
</evidence>
<evidence type="ECO:0000256" key="4">
    <source>
        <dbReference type="SAM" id="MobiDB-lite"/>
    </source>
</evidence>
<dbReference type="Gene3D" id="1.25.40.20">
    <property type="entry name" value="Ankyrin repeat-containing domain"/>
    <property type="match status" value="2"/>
</dbReference>
<dbReference type="PROSITE" id="PS50297">
    <property type="entry name" value="ANK_REP_REGION"/>
    <property type="match status" value="1"/>
</dbReference>
<dbReference type="Pfam" id="PF12796">
    <property type="entry name" value="Ank_2"/>
    <property type="match status" value="1"/>
</dbReference>
<evidence type="ECO:0000256" key="1">
    <source>
        <dbReference type="ARBA" id="ARBA00022737"/>
    </source>
</evidence>
<dbReference type="PANTHER" id="PTHR24193">
    <property type="entry name" value="ANKYRIN REPEAT PROTEIN"/>
    <property type="match status" value="1"/>
</dbReference>
<evidence type="ECO:0000313" key="5">
    <source>
        <dbReference type="EMBL" id="KAK3934596.1"/>
    </source>
</evidence>
<keyword evidence="1" id="KW-0677">Repeat</keyword>
<dbReference type="EMBL" id="MU853975">
    <property type="protein sequence ID" value="KAK3934596.1"/>
    <property type="molecule type" value="Genomic_DNA"/>
</dbReference>
<dbReference type="GO" id="GO:0000976">
    <property type="term" value="F:transcription cis-regulatory region binding"/>
    <property type="evidence" value="ECO:0007669"/>
    <property type="project" value="TreeGrafter"/>
</dbReference>
<name>A0AAN6RZV4_9PEZI</name>
<feature type="repeat" description="ANK" evidence="3">
    <location>
        <begin position="204"/>
        <end position="236"/>
    </location>
</feature>
<dbReference type="InterPro" id="IPR036770">
    <property type="entry name" value="Ankyrin_rpt-contain_sf"/>
</dbReference>
<comment type="caution">
    <text evidence="5">The sequence shown here is derived from an EMBL/GenBank/DDBJ whole genome shotgun (WGS) entry which is preliminary data.</text>
</comment>
<proteinExistence type="predicted"/>
<dbReference type="PROSITE" id="PS50088">
    <property type="entry name" value="ANK_REPEAT"/>
    <property type="match status" value="1"/>
</dbReference>
<gene>
    <name evidence="5" type="ORF">QBC46DRAFT_347475</name>
</gene>
<feature type="region of interest" description="Disordered" evidence="4">
    <location>
        <begin position="32"/>
        <end position="54"/>
    </location>
</feature>
<protein>
    <submittedName>
        <fullName evidence="5">Ankyrin repeat-containing domain protein</fullName>
    </submittedName>
</protein>
<dbReference type="SUPFAM" id="SSF48403">
    <property type="entry name" value="Ankyrin repeat"/>
    <property type="match status" value="1"/>
</dbReference>
<dbReference type="Proteomes" id="UP001303473">
    <property type="component" value="Unassembled WGS sequence"/>
</dbReference>
<organism evidence="5 6">
    <name type="scientific">Diplogelasinospora grovesii</name>
    <dbReference type="NCBI Taxonomy" id="303347"/>
    <lineage>
        <taxon>Eukaryota</taxon>
        <taxon>Fungi</taxon>
        <taxon>Dikarya</taxon>
        <taxon>Ascomycota</taxon>
        <taxon>Pezizomycotina</taxon>
        <taxon>Sordariomycetes</taxon>
        <taxon>Sordariomycetidae</taxon>
        <taxon>Sordariales</taxon>
        <taxon>Diplogelasinosporaceae</taxon>
        <taxon>Diplogelasinospora</taxon>
    </lineage>
</organism>
<sequence length="522" mass="56671">MSDTKGAVNLDSSSDRNSRTIQLALTPHVVSSSRVASHDQAGHNVPSPESVPRAGSTLMTITPLKWVSKEEREDAEGSEHTKGNGDHLLRLAQRQIVPGWLSPHTIDENGCSLLHIALLSRQFDIAQFLWAHRARGDSKDILRHGHDLKDRFTSALSLLQDLASLEYDGEEAGFSGIQSAAKGLDDVGQELENDPDSINRRDENGKAPLHWACQGGNAAVVKLLIREGADVNVADFGGQTPLMTAAHRGAIRCALALLTDDGCVSDKYDAQGQSAVHYAAASPYVGGSVMIGCLLSHRASPTRRNQGGETPLHELASSYTAALPAEELRDRAKTLLASGADLEAVDMWHYTLALQAVAEDNHRALGVLLGLGARIDVFDLDKQGMLHLITPPYCPLWRGGDNPAAQGCRAGRHKHRQPRLLRTHAIHTVQLAARGEIVGVRNVGETADRRRNQIVHGLASGIVQALDRGDVDLGICLLDGLLDKYARWIEDEEFETIRDIKMNLLARSSYLAKQALIECIKS</sequence>
<dbReference type="AlphaFoldDB" id="A0AAN6RZV4"/>
<dbReference type="InterPro" id="IPR050663">
    <property type="entry name" value="Ankyrin-SOCS_Box"/>
</dbReference>
<dbReference type="GO" id="GO:0045944">
    <property type="term" value="P:positive regulation of transcription by RNA polymerase II"/>
    <property type="evidence" value="ECO:0007669"/>
    <property type="project" value="TreeGrafter"/>
</dbReference>
<dbReference type="PANTHER" id="PTHR24193:SF121">
    <property type="entry name" value="ADA2A-CONTAINING COMPLEX COMPONENT 3, ISOFORM D"/>
    <property type="match status" value="1"/>
</dbReference>
<evidence type="ECO:0000256" key="3">
    <source>
        <dbReference type="PROSITE-ProRule" id="PRU00023"/>
    </source>
</evidence>
<keyword evidence="2 3" id="KW-0040">ANK repeat</keyword>
<evidence type="ECO:0000313" key="6">
    <source>
        <dbReference type="Proteomes" id="UP001303473"/>
    </source>
</evidence>
<accession>A0AAN6RZV4</accession>
<keyword evidence="6" id="KW-1185">Reference proteome</keyword>
<dbReference type="InterPro" id="IPR002110">
    <property type="entry name" value="Ankyrin_rpt"/>
</dbReference>
<dbReference type="GO" id="GO:0005634">
    <property type="term" value="C:nucleus"/>
    <property type="evidence" value="ECO:0007669"/>
    <property type="project" value="TreeGrafter"/>
</dbReference>
<dbReference type="SMART" id="SM00248">
    <property type="entry name" value="ANK"/>
    <property type="match status" value="6"/>
</dbReference>
<reference evidence="6" key="1">
    <citation type="journal article" date="2023" name="Mol. Phylogenet. Evol.">
        <title>Genome-scale phylogeny and comparative genomics of the fungal order Sordariales.</title>
        <authorList>
            <person name="Hensen N."/>
            <person name="Bonometti L."/>
            <person name="Westerberg I."/>
            <person name="Brannstrom I.O."/>
            <person name="Guillou S."/>
            <person name="Cros-Aarteil S."/>
            <person name="Calhoun S."/>
            <person name="Haridas S."/>
            <person name="Kuo A."/>
            <person name="Mondo S."/>
            <person name="Pangilinan J."/>
            <person name="Riley R."/>
            <person name="LaButti K."/>
            <person name="Andreopoulos B."/>
            <person name="Lipzen A."/>
            <person name="Chen C."/>
            <person name="Yan M."/>
            <person name="Daum C."/>
            <person name="Ng V."/>
            <person name="Clum A."/>
            <person name="Steindorff A."/>
            <person name="Ohm R.A."/>
            <person name="Martin F."/>
            <person name="Silar P."/>
            <person name="Natvig D.O."/>
            <person name="Lalanne C."/>
            <person name="Gautier V."/>
            <person name="Ament-Velasquez S.L."/>
            <person name="Kruys A."/>
            <person name="Hutchinson M.I."/>
            <person name="Powell A.J."/>
            <person name="Barry K."/>
            <person name="Miller A.N."/>
            <person name="Grigoriev I.V."/>
            <person name="Debuchy R."/>
            <person name="Gladieux P."/>
            <person name="Hiltunen Thoren M."/>
            <person name="Johannesson H."/>
        </authorList>
    </citation>
    <scope>NUCLEOTIDE SEQUENCE [LARGE SCALE GENOMIC DNA]</scope>
    <source>
        <strain evidence="6">CBS 340.73</strain>
    </source>
</reference>